<dbReference type="PROSITE" id="PS51677">
    <property type="entry name" value="NODB"/>
    <property type="match status" value="1"/>
</dbReference>
<dbReference type="PANTHER" id="PTHR10587:SF133">
    <property type="entry name" value="CHITIN DEACETYLASE 1-RELATED"/>
    <property type="match status" value="1"/>
</dbReference>
<keyword evidence="5" id="KW-0624">Polysaccharide degradation</keyword>
<evidence type="ECO:0000259" key="4">
    <source>
        <dbReference type="PROSITE" id="PS51677"/>
    </source>
</evidence>
<dbReference type="SUPFAM" id="SSF88713">
    <property type="entry name" value="Glycoside hydrolase/deacetylase"/>
    <property type="match status" value="1"/>
</dbReference>
<sequence>MSHRRRTEGGAVPAGSDRPEPRISRRRVMLAAAAGAVSAAATTAIGSAGATAASPAARSPRLVPVGDRNPPTGSTGSGDGATAAARRAAHPLAVRPARVVRDLLPDAPANAVALTFDDGPHPTWTPRVLEVLRVHEVLATFCLIGVQARAHPALVRRILAEGHTLCNHTMSHPQPFSQRPEVEIRAEITRAQEAIAAVGGRSPRLFRAPGGDWSAQVLSVAADLGLAPLGWRVDPRDWARPGTDAIVRALEAARAGDILLCHDGGGDRSQTVTALARVLPALRARGLCFVAL</sequence>
<keyword evidence="2 5" id="KW-0378">Hydrolase</keyword>
<dbReference type="GO" id="GO:0016020">
    <property type="term" value="C:membrane"/>
    <property type="evidence" value="ECO:0007669"/>
    <property type="project" value="TreeGrafter"/>
</dbReference>
<proteinExistence type="predicted"/>
<dbReference type="AlphaFoldDB" id="A0A2I2KQZ4"/>
<dbReference type="InterPro" id="IPR002509">
    <property type="entry name" value="NODB_dom"/>
</dbReference>
<accession>A0A2I2KQZ4</accession>
<organism evidence="5 6">
    <name type="scientific">Frankia canadensis</name>
    <dbReference type="NCBI Taxonomy" id="1836972"/>
    <lineage>
        <taxon>Bacteria</taxon>
        <taxon>Bacillati</taxon>
        <taxon>Actinomycetota</taxon>
        <taxon>Actinomycetes</taxon>
        <taxon>Frankiales</taxon>
        <taxon>Frankiaceae</taxon>
        <taxon>Frankia</taxon>
    </lineage>
</organism>
<keyword evidence="5" id="KW-0326">Glycosidase</keyword>
<dbReference type="PANTHER" id="PTHR10587">
    <property type="entry name" value="GLYCOSYL TRANSFERASE-RELATED"/>
    <property type="match status" value="1"/>
</dbReference>
<dbReference type="InterPro" id="IPR050248">
    <property type="entry name" value="Polysacc_deacetylase_ArnD"/>
</dbReference>
<gene>
    <name evidence="5" type="ORF">FRACA_220024</name>
</gene>
<keyword evidence="6" id="KW-1185">Reference proteome</keyword>
<dbReference type="GO" id="GO:0046872">
    <property type="term" value="F:metal ion binding"/>
    <property type="evidence" value="ECO:0007669"/>
    <property type="project" value="UniProtKB-KW"/>
</dbReference>
<dbReference type="Pfam" id="PF01522">
    <property type="entry name" value="Polysacc_deac_1"/>
    <property type="match status" value="1"/>
</dbReference>
<dbReference type="EMBL" id="FZMO01000135">
    <property type="protein sequence ID" value="SNQ48084.1"/>
    <property type="molecule type" value="Genomic_DNA"/>
</dbReference>
<feature type="region of interest" description="Disordered" evidence="3">
    <location>
        <begin position="48"/>
        <end position="89"/>
    </location>
</feature>
<evidence type="ECO:0000313" key="5">
    <source>
        <dbReference type="EMBL" id="SNQ48084.1"/>
    </source>
</evidence>
<keyword evidence="5" id="KW-0858">Xylan degradation</keyword>
<reference evidence="5 6" key="1">
    <citation type="submission" date="2017-06" db="EMBL/GenBank/DDBJ databases">
        <authorList>
            <person name="Kim H.J."/>
            <person name="Triplett B.A."/>
        </authorList>
    </citation>
    <scope>NUCLEOTIDE SEQUENCE [LARGE SCALE GENOMIC DNA]</scope>
    <source>
        <strain evidence="5">FRACA_ARgP5</strain>
    </source>
</reference>
<evidence type="ECO:0000256" key="3">
    <source>
        <dbReference type="SAM" id="MobiDB-lite"/>
    </source>
</evidence>
<protein>
    <submittedName>
        <fullName evidence="5">Putative xylanase/chitin deacetylase</fullName>
    </submittedName>
</protein>
<name>A0A2I2KQZ4_9ACTN</name>
<dbReference type="InterPro" id="IPR006311">
    <property type="entry name" value="TAT_signal"/>
</dbReference>
<evidence type="ECO:0000313" key="6">
    <source>
        <dbReference type="Proteomes" id="UP000234331"/>
    </source>
</evidence>
<evidence type="ECO:0000256" key="1">
    <source>
        <dbReference type="ARBA" id="ARBA00022723"/>
    </source>
</evidence>
<dbReference type="GO" id="GO:0016798">
    <property type="term" value="F:hydrolase activity, acting on glycosyl bonds"/>
    <property type="evidence" value="ECO:0007669"/>
    <property type="project" value="UniProtKB-KW"/>
</dbReference>
<evidence type="ECO:0000256" key="2">
    <source>
        <dbReference type="ARBA" id="ARBA00022801"/>
    </source>
</evidence>
<keyword evidence="5" id="KW-0119">Carbohydrate metabolism</keyword>
<feature type="domain" description="NodB homology" evidence="4">
    <location>
        <begin position="110"/>
        <end position="290"/>
    </location>
</feature>
<dbReference type="Gene3D" id="3.20.20.370">
    <property type="entry name" value="Glycoside hydrolase/deacetylase"/>
    <property type="match status" value="1"/>
</dbReference>
<dbReference type="CDD" id="cd10917">
    <property type="entry name" value="CE4_NodB_like_6s_7s"/>
    <property type="match status" value="1"/>
</dbReference>
<dbReference type="GO" id="GO:0045493">
    <property type="term" value="P:xylan catabolic process"/>
    <property type="evidence" value="ECO:0007669"/>
    <property type="project" value="UniProtKB-KW"/>
</dbReference>
<dbReference type="InterPro" id="IPR011330">
    <property type="entry name" value="Glyco_hydro/deAcase_b/a-brl"/>
</dbReference>
<keyword evidence="1" id="KW-0479">Metal-binding</keyword>
<feature type="region of interest" description="Disordered" evidence="3">
    <location>
        <begin position="1"/>
        <end position="23"/>
    </location>
</feature>
<dbReference type="GO" id="GO:0016810">
    <property type="term" value="F:hydrolase activity, acting on carbon-nitrogen (but not peptide) bonds"/>
    <property type="evidence" value="ECO:0007669"/>
    <property type="project" value="InterPro"/>
</dbReference>
<feature type="compositionally biased region" description="Low complexity" evidence="3">
    <location>
        <begin position="48"/>
        <end position="57"/>
    </location>
</feature>
<dbReference type="PROSITE" id="PS51318">
    <property type="entry name" value="TAT"/>
    <property type="match status" value="1"/>
</dbReference>
<dbReference type="Proteomes" id="UP000234331">
    <property type="component" value="Unassembled WGS sequence"/>
</dbReference>